<name>A0A0F9LGX3_9ZZZZ</name>
<evidence type="ECO:0000313" key="1">
    <source>
        <dbReference type="EMBL" id="KKM86376.1"/>
    </source>
</evidence>
<dbReference type="AlphaFoldDB" id="A0A0F9LGX3"/>
<proteinExistence type="predicted"/>
<reference evidence="1" key="1">
    <citation type="journal article" date="2015" name="Nature">
        <title>Complex archaea that bridge the gap between prokaryotes and eukaryotes.</title>
        <authorList>
            <person name="Spang A."/>
            <person name="Saw J.H."/>
            <person name="Jorgensen S.L."/>
            <person name="Zaremba-Niedzwiedzka K."/>
            <person name="Martijn J."/>
            <person name="Lind A.E."/>
            <person name="van Eijk R."/>
            <person name="Schleper C."/>
            <person name="Guy L."/>
            <person name="Ettema T.J."/>
        </authorList>
    </citation>
    <scope>NUCLEOTIDE SEQUENCE</scope>
</reference>
<dbReference type="EMBL" id="LAZR01007268">
    <property type="protein sequence ID" value="KKM86376.1"/>
    <property type="molecule type" value="Genomic_DNA"/>
</dbReference>
<organism evidence="1">
    <name type="scientific">marine sediment metagenome</name>
    <dbReference type="NCBI Taxonomy" id="412755"/>
    <lineage>
        <taxon>unclassified sequences</taxon>
        <taxon>metagenomes</taxon>
        <taxon>ecological metagenomes</taxon>
    </lineage>
</organism>
<comment type="caution">
    <text evidence="1">The sequence shown here is derived from an EMBL/GenBank/DDBJ whole genome shotgun (WGS) entry which is preliminary data.</text>
</comment>
<accession>A0A0F9LGX3</accession>
<sequence>MTKSATMYRTGMRYEQSKSIMDAAARYARATYAAHVEADALEDEALNAFLYVDRVWEASRGASFTTLLRRCLHNRFSNLSRRRARQYALGKATAKSISALHLTDELAAFIPGALRVGDDSTAMLERIRPSISRVAYKLACALLIDDHLLPVAREQLGLTLATTKQLLAEITRAAFDCESEDALIERARELHVIAL</sequence>
<protein>
    <submittedName>
        <fullName evidence="1">Uncharacterized protein</fullName>
    </submittedName>
</protein>
<gene>
    <name evidence="1" type="ORF">LCGC14_1279640</name>
</gene>